<evidence type="ECO:0000259" key="1">
    <source>
        <dbReference type="Pfam" id="PF08669"/>
    </source>
</evidence>
<protein>
    <recommendedName>
        <fullName evidence="1">Aminomethyltransferase C-terminal domain-containing protein</fullName>
    </recommendedName>
</protein>
<gene>
    <name evidence="2" type="ORF">METZ01_LOCUS393653</name>
</gene>
<organism evidence="2">
    <name type="scientific">marine metagenome</name>
    <dbReference type="NCBI Taxonomy" id="408172"/>
    <lineage>
        <taxon>unclassified sequences</taxon>
        <taxon>metagenomes</taxon>
        <taxon>ecological metagenomes</taxon>
    </lineage>
</organism>
<sequence length="100" mass="10646">AALQEKVANSAPRRLVTLEVDAADAEASGYEPIWHDGKRVGFVTSGGYGHTVGKSLAMALVEPDFAEPGTELTTHVIGVERATIVILPSPHDPQGKRMRV</sequence>
<dbReference type="InterPro" id="IPR028896">
    <property type="entry name" value="GcvT/YgfZ/DmdA"/>
</dbReference>
<dbReference type="InterPro" id="IPR013977">
    <property type="entry name" value="GcvT_C"/>
</dbReference>
<dbReference type="InterPro" id="IPR029043">
    <property type="entry name" value="GcvT/YgfZ_C"/>
</dbReference>
<dbReference type="Pfam" id="PF08669">
    <property type="entry name" value="GCV_T_C"/>
    <property type="match status" value="1"/>
</dbReference>
<dbReference type="Gene3D" id="2.40.30.110">
    <property type="entry name" value="Aminomethyltransferase beta-barrel domains"/>
    <property type="match status" value="1"/>
</dbReference>
<reference evidence="2" key="1">
    <citation type="submission" date="2018-05" db="EMBL/GenBank/DDBJ databases">
        <authorList>
            <person name="Lanie J.A."/>
            <person name="Ng W.-L."/>
            <person name="Kazmierczak K.M."/>
            <person name="Andrzejewski T.M."/>
            <person name="Davidsen T.M."/>
            <person name="Wayne K.J."/>
            <person name="Tettelin H."/>
            <person name="Glass J.I."/>
            <person name="Rusch D."/>
            <person name="Podicherti R."/>
            <person name="Tsui H.-C.T."/>
            <person name="Winkler M.E."/>
        </authorList>
    </citation>
    <scope>NUCLEOTIDE SEQUENCE</scope>
</reference>
<accession>A0A382V2T4</accession>
<proteinExistence type="predicted"/>
<name>A0A382V2T4_9ZZZZ</name>
<dbReference type="AlphaFoldDB" id="A0A382V2T4"/>
<dbReference type="PANTHER" id="PTHR43757">
    <property type="entry name" value="AMINOMETHYLTRANSFERASE"/>
    <property type="match status" value="1"/>
</dbReference>
<dbReference type="SUPFAM" id="SSF101790">
    <property type="entry name" value="Aminomethyltransferase beta-barrel domain"/>
    <property type="match status" value="1"/>
</dbReference>
<feature type="domain" description="Aminomethyltransferase C-terminal" evidence="1">
    <location>
        <begin position="13"/>
        <end position="86"/>
    </location>
</feature>
<feature type="non-terminal residue" evidence="2">
    <location>
        <position position="1"/>
    </location>
</feature>
<dbReference type="PANTHER" id="PTHR43757:SF2">
    <property type="entry name" value="AMINOMETHYLTRANSFERASE, MITOCHONDRIAL"/>
    <property type="match status" value="1"/>
</dbReference>
<evidence type="ECO:0000313" key="2">
    <source>
        <dbReference type="EMBL" id="SVD40799.1"/>
    </source>
</evidence>
<dbReference type="EMBL" id="UINC01148741">
    <property type="protein sequence ID" value="SVD40799.1"/>
    <property type="molecule type" value="Genomic_DNA"/>
</dbReference>